<feature type="binding site" evidence="12">
    <location>
        <position position="221"/>
    </location>
    <ligand>
        <name>Fe-coproporphyrin III</name>
        <dbReference type="ChEBI" id="CHEBI:68438"/>
    </ligand>
</feature>
<comment type="function">
    <text evidence="12">Involved in coproporphyrin-dependent heme b biosynthesis. Catalyzes the decarboxylation of Fe-coproporphyrin III (coproheme) to heme b (protoheme IX), the last step of the pathway. The reaction occurs in a stepwise manner with a three-propionate intermediate.</text>
</comment>
<name>A0ABV5AG33_9BACL</name>
<comment type="pathway">
    <text evidence="12">Porphyrin-containing compound metabolism; protoheme biosynthesis.</text>
</comment>
<dbReference type="PANTHER" id="PTHR36843">
    <property type="entry name" value="HEME-DEPENDENT PEROXIDASE YWFI-RELATED"/>
    <property type="match status" value="1"/>
</dbReference>
<comment type="caution">
    <text evidence="13">The sequence shown here is derived from an EMBL/GenBank/DDBJ whole genome shotgun (WGS) entry which is preliminary data.</text>
</comment>
<evidence type="ECO:0000256" key="7">
    <source>
        <dbReference type="ARBA" id="ARBA00023133"/>
    </source>
</evidence>
<comment type="cofactor">
    <cofactor evidence="12">
        <name>Fe-coproporphyrin III</name>
        <dbReference type="ChEBI" id="CHEBI:68438"/>
    </cofactor>
    <text evidence="12">Fe-coproporphyrin III acts as both substrate and redox cofactor.</text>
</comment>
<dbReference type="Pfam" id="PF06778">
    <property type="entry name" value="Chlor_dismutase"/>
    <property type="match status" value="1"/>
</dbReference>
<evidence type="ECO:0000256" key="5">
    <source>
        <dbReference type="ARBA" id="ARBA00023002"/>
    </source>
</evidence>
<dbReference type="NCBIfam" id="NF008913">
    <property type="entry name" value="PRK12276.1"/>
    <property type="match status" value="1"/>
</dbReference>
<feature type="binding site" evidence="12">
    <location>
        <begin position="143"/>
        <end position="147"/>
    </location>
    <ligand>
        <name>Fe-coproporphyrin III</name>
        <dbReference type="ChEBI" id="CHEBI:68438"/>
    </ligand>
</feature>
<keyword evidence="14" id="KW-1185">Reference proteome</keyword>
<feature type="binding site" evidence="12">
    <location>
        <position position="129"/>
    </location>
    <ligand>
        <name>Fe-coproporphyrin III</name>
        <dbReference type="ChEBI" id="CHEBI:68438"/>
    </ligand>
</feature>
<dbReference type="EMBL" id="JBDXSU010000009">
    <property type="protein sequence ID" value="MFB5191172.1"/>
    <property type="molecule type" value="Genomic_DNA"/>
</dbReference>
<feature type="binding site" description="axial binding residue" evidence="12">
    <location>
        <position position="170"/>
    </location>
    <ligand>
        <name>Fe-coproporphyrin III</name>
        <dbReference type="ChEBI" id="CHEBI:68438"/>
    </ligand>
    <ligandPart>
        <name>Fe</name>
        <dbReference type="ChEBI" id="CHEBI:18248"/>
    </ligandPart>
</feature>
<proteinExistence type="inferred from homology"/>
<feature type="active site" evidence="12">
    <location>
        <position position="143"/>
    </location>
</feature>
<dbReference type="HAMAP" id="MF_01442">
    <property type="entry name" value="Coproheme_decarbox_1"/>
    <property type="match status" value="1"/>
</dbReference>
<comment type="catalytic activity">
    <reaction evidence="12">
        <text>Fe-coproporphyrin III + H2O2 + H(+) = harderoheme III + CO2 + 2 H2O</text>
        <dbReference type="Rhea" id="RHEA:57940"/>
        <dbReference type="ChEBI" id="CHEBI:15377"/>
        <dbReference type="ChEBI" id="CHEBI:15378"/>
        <dbReference type="ChEBI" id="CHEBI:16240"/>
        <dbReference type="ChEBI" id="CHEBI:16526"/>
        <dbReference type="ChEBI" id="CHEBI:68438"/>
        <dbReference type="ChEBI" id="CHEBI:142463"/>
    </reaction>
</comment>
<accession>A0ABV5AG33</accession>
<evidence type="ECO:0000256" key="6">
    <source>
        <dbReference type="ARBA" id="ARBA00023004"/>
    </source>
</evidence>
<keyword evidence="13" id="KW-0575">Peroxidase</keyword>
<comment type="catalytic activity">
    <reaction evidence="12">
        <text>harderoheme III + H2O2 + H(+) = heme b + CO2 + 2 H2O</text>
        <dbReference type="Rhea" id="RHEA:57944"/>
        <dbReference type="ChEBI" id="CHEBI:15377"/>
        <dbReference type="ChEBI" id="CHEBI:15378"/>
        <dbReference type="ChEBI" id="CHEBI:16240"/>
        <dbReference type="ChEBI" id="CHEBI:16526"/>
        <dbReference type="ChEBI" id="CHEBI:60344"/>
        <dbReference type="ChEBI" id="CHEBI:142463"/>
    </reaction>
</comment>
<gene>
    <name evidence="12" type="primary">chdC</name>
    <name evidence="13" type="ORF">KKP3000_004676</name>
</gene>
<evidence type="ECO:0000256" key="9">
    <source>
        <dbReference type="ARBA" id="ARBA00030236"/>
    </source>
</evidence>
<comment type="catalytic activity">
    <reaction evidence="10">
        <text>Fe-coproporphyrin III + 2 H2O2 + 2 H(+) = heme b + 2 CO2 + 4 H2O</text>
        <dbReference type="Rhea" id="RHEA:56516"/>
        <dbReference type="ChEBI" id="CHEBI:15377"/>
        <dbReference type="ChEBI" id="CHEBI:15378"/>
        <dbReference type="ChEBI" id="CHEBI:16240"/>
        <dbReference type="ChEBI" id="CHEBI:16526"/>
        <dbReference type="ChEBI" id="CHEBI:60344"/>
        <dbReference type="ChEBI" id="CHEBI:68438"/>
        <dbReference type="EC" id="1.3.98.5"/>
    </reaction>
    <physiologicalReaction direction="left-to-right" evidence="10">
        <dbReference type="Rhea" id="RHEA:56517"/>
    </physiologicalReaction>
</comment>
<evidence type="ECO:0000256" key="11">
    <source>
        <dbReference type="ARBA" id="ARBA00050019"/>
    </source>
</evidence>
<evidence type="ECO:0000256" key="12">
    <source>
        <dbReference type="HAMAP-Rule" id="MF_01442"/>
    </source>
</evidence>
<keyword evidence="5 12" id="KW-0560">Oxidoreductase</keyword>
<dbReference type="Proteomes" id="UP001579974">
    <property type="component" value="Unassembled WGS sequence"/>
</dbReference>
<protein>
    <recommendedName>
        <fullName evidence="2 12">Coproheme decarboxylase</fullName>
        <ecNumber evidence="11 12">1.3.98.5</ecNumber>
    </recommendedName>
    <alternativeName>
        <fullName evidence="8 12">Coproheme III oxidative decarboxylase</fullName>
    </alternativeName>
    <alternativeName>
        <fullName evidence="9 12">Hydrogen peroxide-dependent heme synthase</fullName>
    </alternativeName>
</protein>
<evidence type="ECO:0000256" key="1">
    <source>
        <dbReference type="ARBA" id="ARBA00009276"/>
    </source>
</evidence>
<comment type="similarity">
    <text evidence="1 12">Belongs to the ChdC family. Type 1 subfamily.</text>
</comment>
<dbReference type="SUPFAM" id="SSF54909">
    <property type="entry name" value="Dimeric alpha+beta barrel"/>
    <property type="match status" value="1"/>
</dbReference>
<keyword evidence="6 12" id="KW-0408">Iron</keyword>
<sequence>MSAPLTLDGWYVYHEFRTIRWDKWKSLSEAEQHLALREWSQFGNEQRKLQDARKGSFGQFIIAGSKADLLVIHMRPTIEELSQLKAEMARTRLFSLSDSAYSYISVVELGGYNARPGVDIEQDEALQARLKPSMPTHSHVCFYPMNKRRLGQDNWFMLSEEERREFMKAHGMIGRQYAGIVKQIISGSVGLDDWEWGVTLFANDPLQFKKLVYEMRFDESSARFAEFGPFYVGHQVDDRGLGEWLTGTKEMN</sequence>
<dbReference type="InterPro" id="IPR031332">
    <property type="entry name" value="CHDC"/>
</dbReference>
<feature type="binding site" evidence="12">
    <location>
        <position position="183"/>
    </location>
    <ligand>
        <name>Fe-coproporphyrin III</name>
        <dbReference type="ChEBI" id="CHEBI:68438"/>
    </ligand>
</feature>
<evidence type="ECO:0000256" key="4">
    <source>
        <dbReference type="ARBA" id="ARBA00022723"/>
    </source>
</evidence>
<evidence type="ECO:0000256" key="2">
    <source>
        <dbReference type="ARBA" id="ARBA00014413"/>
    </source>
</evidence>
<dbReference type="EC" id="1.3.98.5" evidence="11 12"/>
<evidence type="ECO:0000256" key="10">
    <source>
        <dbReference type="ARBA" id="ARBA00049896"/>
    </source>
</evidence>
<evidence type="ECO:0000256" key="8">
    <source>
        <dbReference type="ARBA" id="ARBA00029882"/>
    </source>
</evidence>
<organism evidence="13 14">
    <name type="scientific">Alicyclobacillus fastidiosus</name>
    <dbReference type="NCBI Taxonomy" id="392011"/>
    <lineage>
        <taxon>Bacteria</taxon>
        <taxon>Bacillati</taxon>
        <taxon>Bacillota</taxon>
        <taxon>Bacilli</taxon>
        <taxon>Bacillales</taxon>
        <taxon>Alicyclobacillaceae</taxon>
        <taxon>Alicyclobacillus</taxon>
    </lineage>
</organism>
<dbReference type="PANTHER" id="PTHR36843:SF1">
    <property type="entry name" value="COPROHEME DECARBOXYLASE"/>
    <property type="match status" value="1"/>
</dbReference>
<dbReference type="GO" id="GO:0004601">
    <property type="term" value="F:peroxidase activity"/>
    <property type="evidence" value="ECO:0007669"/>
    <property type="project" value="UniProtKB-KW"/>
</dbReference>
<dbReference type="RefSeq" id="WP_275476625.1">
    <property type="nucleotide sequence ID" value="NZ_CP162940.1"/>
</dbReference>
<keyword evidence="7 12" id="KW-0350">Heme biosynthesis</keyword>
<dbReference type="InterPro" id="IPR010644">
    <property type="entry name" value="ChdC/CLD"/>
</dbReference>
<evidence type="ECO:0000256" key="3">
    <source>
        <dbReference type="ARBA" id="ARBA00022617"/>
    </source>
</evidence>
<keyword evidence="4 12" id="KW-0479">Metal-binding</keyword>
<dbReference type="Gene3D" id="3.30.70.1030">
    <property type="entry name" value="Apc35880, domain 1"/>
    <property type="match status" value="2"/>
</dbReference>
<evidence type="ECO:0000313" key="14">
    <source>
        <dbReference type="Proteomes" id="UP001579974"/>
    </source>
</evidence>
<reference evidence="13 14" key="1">
    <citation type="journal article" date="2024" name="Int. J. Mol. Sci.">
        <title>Exploration of Alicyclobacillus spp. Genome in Search of Antibiotic Resistance.</title>
        <authorList>
            <person name="Bucka-Kolendo J."/>
            <person name="Kiousi D.E."/>
            <person name="Dekowska A."/>
            <person name="Mikolajczuk-Szczyrba A."/>
            <person name="Karadedos D.M."/>
            <person name="Michael P."/>
            <person name="Galanis A."/>
            <person name="Sokolowska B."/>
        </authorList>
    </citation>
    <scope>NUCLEOTIDE SEQUENCE [LARGE SCALE GENOMIC DNA]</scope>
    <source>
        <strain evidence="13 14">KKP 3000</strain>
    </source>
</reference>
<keyword evidence="3 12" id="KW-0349">Heme</keyword>
<evidence type="ECO:0000313" key="13">
    <source>
        <dbReference type="EMBL" id="MFB5191172.1"/>
    </source>
</evidence>
<dbReference type="InterPro" id="IPR011008">
    <property type="entry name" value="Dimeric_a/b-barrel"/>
</dbReference>